<evidence type="ECO:0000313" key="3">
    <source>
        <dbReference type="EMBL" id="PFG41063.1"/>
    </source>
</evidence>
<name>A0A2A9EQL8_9MICO</name>
<gene>
    <name evidence="3" type="ORF">ATJ97_3609</name>
</gene>
<dbReference type="OrthoDB" id="1971292at2"/>
<sequence length="516" mass="56027">MLRPRFRRSLAAASGAAVLSTVLVAGPASAQEDVTTEQISAVPEVTHVPRTEDSYPFNAADHARVPVDLAAHGYVEEEYFLSGNANVYTEADGTLAVERTAVPYTNRILVRHPAHANKASGAVFVDIYNASNGYDIEDMWRRLSTNILAEGHTYVGVTSKPINVDALYNFDAERYEDLSWFDEECGETYEPTGTPEEFEARGGPWGEVPCTETGLVWDILTQTGNALRDPEAGAEILGGTPLRSLFLIGQSQSSMYLNTYVNNFHLPVQEAQGGNVWDGYLSAAGNWMERPLNDAEGGASGLVTVDGPETPVEVDVPWISVDSESDAALFPAQALLPRDLAENSRVWQIPGTGHTYSMSPVVPDNAELIKAGRPGRVFPTAYTPYPMEPAMIAAGQALIDNHQKGKALPASAWFERDAQGNLVRDENGNVLGGVRYGLMELGLAEFKGYATPGDMNGVADPISEDEFYASWNNRSQYLAKQRAFDNGLRQAGYLTADGQQLFAERANLVLDEIGIP</sequence>
<feature type="domain" description="Alpha/beta hydrolase" evidence="2">
    <location>
        <begin position="48"/>
        <end position="501"/>
    </location>
</feature>
<dbReference type="InterPro" id="IPR045394">
    <property type="entry name" value="Abhydrolase_dom"/>
</dbReference>
<organism evidence="3 4">
    <name type="scientific">Georgenia soli</name>
    <dbReference type="NCBI Taxonomy" id="638953"/>
    <lineage>
        <taxon>Bacteria</taxon>
        <taxon>Bacillati</taxon>
        <taxon>Actinomycetota</taxon>
        <taxon>Actinomycetes</taxon>
        <taxon>Micrococcales</taxon>
        <taxon>Bogoriellaceae</taxon>
        <taxon>Georgenia</taxon>
    </lineage>
</organism>
<protein>
    <recommendedName>
        <fullName evidence="2">Alpha/beta hydrolase domain-containing protein</fullName>
    </recommendedName>
</protein>
<evidence type="ECO:0000259" key="2">
    <source>
        <dbReference type="Pfam" id="PF20091"/>
    </source>
</evidence>
<dbReference type="AlphaFoldDB" id="A0A2A9EQL8"/>
<dbReference type="ESTHER" id="9mico-a0a2a9eql8">
    <property type="family name" value="Abhydrolase_10"/>
</dbReference>
<accession>A0A2A9EQL8</accession>
<keyword evidence="4" id="KW-1185">Reference proteome</keyword>
<evidence type="ECO:0000313" key="4">
    <source>
        <dbReference type="Proteomes" id="UP000222106"/>
    </source>
</evidence>
<comment type="caution">
    <text evidence="3">The sequence shown here is derived from an EMBL/GenBank/DDBJ whole genome shotgun (WGS) entry which is preliminary data.</text>
</comment>
<feature type="signal peptide" evidence="1">
    <location>
        <begin position="1"/>
        <end position="30"/>
    </location>
</feature>
<dbReference type="RefSeq" id="WP_143427070.1">
    <property type="nucleotide sequence ID" value="NZ_PDJI01000004.1"/>
</dbReference>
<feature type="chain" id="PRO_5012382816" description="Alpha/beta hydrolase domain-containing protein" evidence="1">
    <location>
        <begin position="31"/>
        <end position="516"/>
    </location>
</feature>
<dbReference type="EMBL" id="PDJI01000004">
    <property type="protein sequence ID" value="PFG41063.1"/>
    <property type="molecule type" value="Genomic_DNA"/>
</dbReference>
<keyword evidence="1" id="KW-0732">Signal</keyword>
<evidence type="ECO:0000256" key="1">
    <source>
        <dbReference type="SAM" id="SignalP"/>
    </source>
</evidence>
<dbReference type="Proteomes" id="UP000222106">
    <property type="component" value="Unassembled WGS sequence"/>
</dbReference>
<proteinExistence type="predicted"/>
<reference evidence="3 4" key="1">
    <citation type="submission" date="2017-10" db="EMBL/GenBank/DDBJ databases">
        <title>Sequencing the genomes of 1000 actinobacteria strains.</title>
        <authorList>
            <person name="Klenk H.-P."/>
        </authorList>
    </citation>
    <scope>NUCLEOTIDE SEQUENCE [LARGE SCALE GENOMIC DNA]</scope>
    <source>
        <strain evidence="3 4">DSM 21838</strain>
    </source>
</reference>
<dbReference type="Pfam" id="PF20091">
    <property type="entry name" value="Abhydrolase_10"/>
    <property type="match status" value="1"/>
</dbReference>